<organism evidence="5 6">
    <name type="scientific">Paraburkholderia bryophila</name>
    <dbReference type="NCBI Taxonomy" id="420952"/>
    <lineage>
        <taxon>Bacteria</taxon>
        <taxon>Pseudomonadati</taxon>
        <taxon>Pseudomonadota</taxon>
        <taxon>Betaproteobacteria</taxon>
        <taxon>Burkholderiales</taxon>
        <taxon>Burkholderiaceae</taxon>
        <taxon>Paraburkholderia</taxon>
    </lineage>
</organism>
<accession>A0A7Z0B2I3</accession>
<evidence type="ECO:0000313" key="6">
    <source>
        <dbReference type="Proteomes" id="UP000572540"/>
    </source>
</evidence>
<dbReference type="Gene3D" id="3.30.428.10">
    <property type="entry name" value="HIT-like"/>
    <property type="match status" value="1"/>
</dbReference>
<dbReference type="InterPro" id="IPR001310">
    <property type="entry name" value="Histidine_triad_HIT"/>
</dbReference>
<name>A0A7Z0B2I3_9BURK</name>
<evidence type="ECO:0000259" key="4">
    <source>
        <dbReference type="PROSITE" id="PS51084"/>
    </source>
</evidence>
<reference evidence="5 6" key="1">
    <citation type="submission" date="2020-07" db="EMBL/GenBank/DDBJ databases">
        <title>Exploring microbial biodiversity for novel pathways involved in the catabolism of aromatic compounds derived from lignin.</title>
        <authorList>
            <person name="Elkins J."/>
        </authorList>
    </citation>
    <scope>NUCLEOTIDE SEQUENCE [LARGE SCALE GENOMIC DNA]</scope>
    <source>
        <strain evidence="5 6">H2C3B</strain>
    </source>
</reference>
<evidence type="ECO:0000256" key="1">
    <source>
        <dbReference type="PIRSR" id="PIRSR601310-1"/>
    </source>
</evidence>
<feature type="active site" description="Tele-AMP-histidine intermediate" evidence="1">
    <location>
        <position position="107"/>
    </location>
</feature>
<dbReference type="CDD" id="cd01276">
    <property type="entry name" value="PKCI_related"/>
    <property type="match status" value="1"/>
</dbReference>
<proteinExistence type="predicted"/>
<dbReference type="InterPro" id="IPR011146">
    <property type="entry name" value="HIT-like"/>
</dbReference>
<dbReference type="GO" id="GO:0003824">
    <property type="term" value="F:catalytic activity"/>
    <property type="evidence" value="ECO:0007669"/>
    <property type="project" value="InterPro"/>
</dbReference>
<feature type="domain" description="HIT" evidence="4">
    <location>
        <begin position="8"/>
        <end position="120"/>
    </location>
</feature>
<evidence type="ECO:0000256" key="2">
    <source>
        <dbReference type="PIRSR" id="PIRSR601310-3"/>
    </source>
</evidence>
<dbReference type="SUPFAM" id="SSF54197">
    <property type="entry name" value="HIT-like"/>
    <property type="match status" value="1"/>
</dbReference>
<dbReference type="Pfam" id="PF01230">
    <property type="entry name" value="HIT"/>
    <property type="match status" value="1"/>
</dbReference>
<sequence length="132" mass="14143">MSHDPNCLFCKIAAGEIPSTKVHEDEEFLAFRDIRPAAETHVLVIPRKHLPTLSNCTENDAPLLGRMLVLVARLADQLGVAYTGGETGFRTVINTGPGGGQEVYHLHAHILAGAASVATHGLIARPRVFTAL</sequence>
<dbReference type="EMBL" id="JACCAU010000001">
    <property type="protein sequence ID" value="NYH17407.1"/>
    <property type="molecule type" value="Genomic_DNA"/>
</dbReference>
<dbReference type="PROSITE" id="PS51084">
    <property type="entry name" value="HIT_2"/>
    <property type="match status" value="1"/>
</dbReference>
<dbReference type="PRINTS" id="PR00332">
    <property type="entry name" value="HISTRIAD"/>
</dbReference>
<feature type="short sequence motif" description="Histidine triad motif" evidence="2 3">
    <location>
        <begin position="105"/>
        <end position="109"/>
    </location>
</feature>
<evidence type="ECO:0000256" key="3">
    <source>
        <dbReference type="PROSITE-ProRule" id="PRU00464"/>
    </source>
</evidence>
<evidence type="ECO:0000313" key="5">
    <source>
        <dbReference type="EMBL" id="NYH17407.1"/>
    </source>
</evidence>
<dbReference type="PANTHER" id="PTHR23089">
    <property type="entry name" value="HISTIDINE TRIAD HIT PROTEIN"/>
    <property type="match status" value="1"/>
</dbReference>
<comment type="caution">
    <text evidence="5">The sequence shown here is derived from an EMBL/GenBank/DDBJ whole genome shotgun (WGS) entry which is preliminary data.</text>
</comment>
<dbReference type="AlphaFoldDB" id="A0A7Z0B2I3"/>
<dbReference type="InterPro" id="IPR036265">
    <property type="entry name" value="HIT-like_sf"/>
</dbReference>
<gene>
    <name evidence="5" type="ORF">GGD41_004635</name>
</gene>
<protein>
    <submittedName>
        <fullName evidence="5">Histidine triad (HIT) family protein</fullName>
    </submittedName>
</protein>
<dbReference type="Proteomes" id="UP000572540">
    <property type="component" value="Unassembled WGS sequence"/>
</dbReference>